<dbReference type="PANTHER" id="PTHR43266">
    <property type="entry name" value="MACROLIDE-EFFLUX PROTEIN"/>
    <property type="match status" value="1"/>
</dbReference>
<keyword evidence="5 7" id="KW-1133">Transmembrane helix</keyword>
<evidence type="ECO:0000256" key="3">
    <source>
        <dbReference type="ARBA" id="ARBA00022475"/>
    </source>
</evidence>
<gene>
    <name evidence="8" type="ORF">ACFL2Z_05855</name>
</gene>
<evidence type="ECO:0000256" key="4">
    <source>
        <dbReference type="ARBA" id="ARBA00022692"/>
    </source>
</evidence>
<evidence type="ECO:0000256" key="7">
    <source>
        <dbReference type="SAM" id="Phobius"/>
    </source>
</evidence>
<evidence type="ECO:0000256" key="1">
    <source>
        <dbReference type="ARBA" id="ARBA00004651"/>
    </source>
</evidence>
<evidence type="ECO:0000313" key="9">
    <source>
        <dbReference type="Proteomes" id="UP001594288"/>
    </source>
</evidence>
<keyword evidence="2" id="KW-0813">Transport</keyword>
<feature type="transmembrane region" description="Helical" evidence="7">
    <location>
        <begin position="12"/>
        <end position="32"/>
    </location>
</feature>
<keyword evidence="3" id="KW-1003">Cell membrane</keyword>
<feature type="transmembrane region" description="Helical" evidence="7">
    <location>
        <begin position="63"/>
        <end position="83"/>
    </location>
</feature>
<dbReference type="Pfam" id="PF07690">
    <property type="entry name" value="MFS_1"/>
    <property type="match status" value="1"/>
</dbReference>
<comment type="subcellular location">
    <subcellularLocation>
        <location evidence="1">Cell membrane</location>
        <topology evidence="1">Multi-pass membrane protein</topology>
    </subcellularLocation>
</comment>
<feature type="transmembrane region" description="Helical" evidence="7">
    <location>
        <begin position="115"/>
        <end position="138"/>
    </location>
</feature>
<comment type="caution">
    <text evidence="8">The sequence shown here is derived from an EMBL/GenBank/DDBJ whole genome shotgun (WGS) entry which is preliminary data.</text>
</comment>
<proteinExistence type="predicted"/>
<evidence type="ECO:0000256" key="5">
    <source>
        <dbReference type="ARBA" id="ARBA00022989"/>
    </source>
</evidence>
<dbReference type="InterPro" id="IPR036259">
    <property type="entry name" value="MFS_trans_sf"/>
</dbReference>
<dbReference type="PANTHER" id="PTHR43266:SF2">
    <property type="entry name" value="MAJOR FACILITATOR SUPERFAMILY (MFS) PROFILE DOMAIN-CONTAINING PROTEIN"/>
    <property type="match status" value="1"/>
</dbReference>
<dbReference type="Gene3D" id="1.20.1250.20">
    <property type="entry name" value="MFS general substrate transporter like domains"/>
    <property type="match status" value="1"/>
</dbReference>
<keyword evidence="9" id="KW-1185">Reference proteome</keyword>
<organism evidence="8 9">
    <name type="scientific">Eiseniibacteriota bacterium</name>
    <dbReference type="NCBI Taxonomy" id="2212470"/>
    <lineage>
        <taxon>Bacteria</taxon>
        <taxon>Candidatus Eiseniibacteriota</taxon>
    </lineage>
</organism>
<dbReference type="InterPro" id="IPR011701">
    <property type="entry name" value="MFS"/>
</dbReference>
<dbReference type="EMBL" id="JBHPEI010000150">
    <property type="protein sequence ID" value="MFC1800409.1"/>
    <property type="molecule type" value="Genomic_DNA"/>
</dbReference>
<sequence>MTLPSSRPPDYRSLFTISFTALLAGQIVSILGDRLNNIAMIELIATETGRFAEAGSTFELSKLALAMTLPALAFGPFVGAYVDRVSRKRVLILTDIIRGLAVLAIPFMRPALPLWTVYGMVAVLYLANLFFLPARCAIVTEIVSREKLIRANSLLSLGEGKDCPLHGPEE</sequence>
<keyword evidence="4 7" id="KW-0812">Transmembrane</keyword>
<accession>A0ABV6YQQ5</accession>
<feature type="non-terminal residue" evidence="8">
    <location>
        <position position="170"/>
    </location>
</feature>
<dbReference type="Proteomes" id="UP001594288">
    <property type="component" value="Unassembled WGS sequence"/>
</dbReference>
<keyword evidence="6 7" id="KW-0472">Membrane</keyword>
<name>A0ABV6YQQ5_UNCEI</name>
<evidence type="ECO:0000256" key="6">
    <source>
        <dbReference type="ARBA" id="ARBA00023136"/>
    </source>
</evidence>
<reference evidence="8 9" key="1">
    <citation type="submission" date="2024-09" db="EMBL/GenBank/DDBJ databases">
        <authorList>
            <person name="D'Angelo T."/>
        </authorList>
    </citation>
    <scope>NUCLEOTIDE SEQUENCE [LARGE SCALE GENOMIC DNA]</scope>
    <source>
        <strain evidence="8">SAG AM-311-F02</strain>
    </source>
</reference>
<evidence type="ECO:0000313" key="8">
    <source>
        <dbReference type="EMBL" id="MFC1800409.1"/>
    </source>
</evidence>
<protein>
    <submittedName>
        <fullName evidence="8">MFS transporter</fullName>
    </submittedName>
</protein>
<evidence type="ECO:0000256" key="2">
    <source>
        <dbReference type="ARBA" id="ARBA00022448"/>
    </source>
</evidence>
<feature type="transmembrane region" description="Helical" evidence="7">
    <location>
        <begin position="90"/>
        <end position="109"/>
    </location>
</feature>
<dbReference type="SUPFAM" id="SSF103473">
    <property type="entry name" value="MFS general substrate transporter"/>
    <property type="match status" value="1"/>
</dbReference>